<dbReference type="EMBL" id="MHKX01000001">
    <property type="protein sequence ID" value="OGY98838.1"/>
    <property type="molecule type" value="Genomic_DNA"/>
</dbReference>
<reference evidence="10 11" key="1">
    <citation type="journal article" date="2016" name="Nat. Commun.">
        <title>Thousands of microbial genomes shed light on interconnected biogeochemical processes in an aquifer system.</title>
        <authorList>
            <person name="Anantharaman K."/>
            <person name="Brown C.T."/>
            <person name="Hug L.A."/>
            <person name="Sharon I."/>
            <person name="Castelle C.J."/>
            <person name="Probst A.J."/>
            <person name="Thomas B.C."/>
            <person name="Singh A."/>
            <person name="Wilkins M.J."/>
            <person name="Karaoz U."/>
            <person name="Brodie E.L."/>
            <person name="Williams K.H."/>
            <person name="Hubbard S.S."/>
            <person name="Banfield J.F."/>
        </authorList>
    </citation>
    <scope>NUCLEOTIDE SEQUENCE [LARGE SCALE GENOMIC DNA]</scope>
</reference>
<evidence type="ECO:0000256" key="6">
    <source>
        <dbReference type="ARBA" id="ARBA00038076"/>
    </source>
</evidence>
<evidence type="ECO:0000313" key="11">
    <source>
        <dbReference type="Proteomes" id="UP000179059"/>
    </source>
</evidence>
<gene>
    <name evidence="10" type="ORF">A2855_01540</name>
</gene>
<keyword evidence="5 7" id="KW-0472">Membrane</keyword>
<evidence type="ECO:0000256" key="1">
    <source>
        <dbReference type="ARBA" id="ARBA00004651"/>
    </source>
</evidence>
<sequence length="416" mass="43842">MLHIAVSQSVRALTRNIGRTMLTMLGIVIGISTVILVLSAGEGFRSLIDSIVDSYGSNTLFVQVKVPPTTKNRAASQSAQDFQSVASGVTITSLKERDLDEIMKLPNVKNVYGVVTGSASTAYRNNKKSVIYYGAGAERAEIDQTPLAAGRFFTKAEDTSGAQVAVLGSGLVSLFGQDDPIGKTLRVGTLNFQVIGVYEAKGAISGEDDILYIPLATAQKKLLGVDHLLFGVIQLENDELGEATAEQIRVLLRRNHDITDPVKDDFSVQTQAQAMESFNAIFGGITALLIAIAAISLIVGGVGIMNIMYVVVTERTAEVGLKKALGARGEDILSEFLVEAVLVTVAGGVIGIVLGSALGWLVSVIATAANLDWTFIVPPYAIAIGFGVSAAIGIGFGVLPARSAAKLDPIEALRYE</sequence>
<dbReference type="GO" id="GO:0005886">
    <property type="term" value="C:plasma membrane"/>
    <property type="evidence" value="ECO:0007669"/>
    <property type="project" value="UniProtKB-SubCell"/>
</dbReference>
<feature type="transmembrane region" description="Helical" evidence="7">
    <location>
        <begin position="380"/>
        <end position="399"/>
    </location>
</feature>
<dbReference type="InterPro" id="IPR050250">
    <property type="entry name" value="Macrolide_Exporter_MacB"/>
</dbReference>
<dbReference type="GO" id="GO:0022857">
    <property type="term" value="F:transmembrane transporter activity"/>
    <property type="evidence" value="ECO:0007669"/>
    <property type="project" value="TreeGrafter"/>
</dbReference>
<protein>
    <recommendedName>
        <fullName evidence="12">Multidrug ABC transporter substrate-binding protein</fullName>
    </recommendedName>
</protein>
<keyword evidence="3 7" id="KW-0812">Transmembrane</keyword>
<comment type="similarity">
    <text evidence="6">Belongs to the ABC-4 integral membrane protein family.</text>
</comment>
<evidence type="ECO:0008006" key="12">
    <source>
        <dbReference type="Google" id="ProtNLM"/>
    </source>
</evidence>
<evidence type="ECO:0000313" key="10">
    <source>
        <dbReference type="EMBL" id="OGY98838.1"/>
    </source>
</evidence>
<dbReference type="STRING" id="1798647.A2855_01540"/>
<dbReference type="InterPro" id="IPR003838">
    <property type="entry name" value="ABC3_permease_C"/>
</dbReference>
<feature type="transmembrane region" description="Helical" evidence="7">
    <location>
        <begin position="281"/>
        <end position="311"/>
    </location>
</feature>
<evidence type="ECO:0000256" key="4">
    <source>
        <dbReference type="ARBA" id="ARBA00022989"/>
    </source>
</evidence>
<accession>A0A1G2CBT3</accession>
<dbReference type="Pfam" id="PF02687">
    <property type="entry name" value="FtsX"/>
    <property type="match status" value="1"/>
</dbReference>
<evidence type="ECO:0000256" key="3">
    <source>
        <dbReference type="ARBA" id="ARBA00022692"/>
    </source>
</evidence>
<evidence type="ECO:0000259" key="8">
    <source>
        <dbReference type="Pfam" id="PF02687"/>
    </source>
</evidence>
<keyword evidence="4 7" id="KW-1133">Transmembrane helix</keyword>
<dbReference type="InterPro" id="IPR025857">
    <property type="entry name" value="MacB_PCD"/>
</dbReference>
<evidence type="ECO:0000259" key="9">
    <source>
        <dbReference type="Pfam" id="PF12704"/>
    </source>
</evidence>
<dbReference type="PANTHER" id="PTHR30572:SF4">
    <property type="entry name" value="ABC TRANSPORTER PERMEASE YTRF"/>
    <property type="match status" value="1"/>
</dbReference>
<keyword evidence="2" id="KW-1003">Cell membrane</keyword>
<feature type="transmembrane region" description="Helical" evidence="7">
    <location>
        <begin position="332"/>
        <end position="360"/>
    </location>
</feature>
<feature type="domain" description="MacB-like periplasmic core" evidence="9">
    <location>
        <begin position="20"/>
        <end position="249"/>
    </location>
</feature>
<feature type="domain" description="ABC3 transporter permease C-terminal" evidence="8">
    <location>
        <begin position="291"/>
        <end position="409"/>
    </location>
</feature>
<organism evidence="10 11">
    <name type="scientific">Candidatus Liptonbacteria bacterium RIFCSPHIGHO2_01_FULL_57_28</name>
    <dbReference type="NCBI Taxonomy" id="1798647"/>
    <lineage>
        <taxon>Bacteria</taxon>
        <taxon>Candidatus Liptoniibacteriota</taxon>
    </lineage>
</organism>
<dbReference type="Pfam" id="PF12704">
    <property type="entry name" value="MacB_PCD"/>
    <property type="match status" value="1"/>
</dbReference>
<proteinExistence type="inferred from homology"/>
<evidence type="ECO:0000256" key="5">
    <source>
        <dbReference type="ARBA" id="ARBA00023136"/>
    </source>
</evidence>
<evidence type="ECO:0000256" key="7">
    <source>
        <dbReference type="SAM" id="Phobius"/>
    </source>
</evidence>
<comment type="caution">
    <text evidence="10">The sequence shown here is derived from an EMBL/GenBank/DDBJ whole genome shotgun (WGS) entry which is preliminary data.</text>
</comment>
<feature type="transmembrane region" description="Helical" evidence="7">
    <location>
        <begin position="21"/>
        <end position="41"/>
    </location>
</feature>
<evidence type="ECO:0000256" key="2">
    <source>
        <dbReference type="ARBA" id="ARBA00022475"/>
    </source>
</evidence>
<dbReference type="Proteomes" id="UP000179059">
    <property type="component" value="Unassembled WGS sequence"/>
</dbReference>
<dbReference type="PANTHER" id="PTHR30572">
    <property type="entry name" value="MEMBRANE COMPONENT OF TRANSPORTER-RELATED"/>
    <property type="match status" value="1"/>
</dbReference>
<comment type="subcellular location">
    <subcellularLocation>
        <location evidence="1">Cell membrane</location>
        <topology evidence="1">Multi-pass membrane protein</topology>
    </subcellularLocation>
</comment>
<dbReference type="AlphaFoldDB" id="A0A1G2CBT3"/>
<name>A0A1G2CBT3_9BACT</name>